<dbReference type="Gene3D" id="2.30.40.10">
    <property type="entry name" value="Urease, subunit C, domain 1"/>
    <property type="match status" value="1"/>
</dbReference>
<dbReference type="AlphaFoldDB" id="A0A9P9WG14"/>
<feature type="coiled-coil region" evidence="1">
    <location>
        <begin position="26"/>
        <end position="53"/>
    </location>
</feature>
<dbReference type="Proteomes" id="UP000829685">
    <property type="component" value="Unassembled WGS sequence"/>
</dbReference>
<name>A0A9P9WG14_9PEZI</name>
<dbReference type="Gene3D" id="1.20.5.170">
    <property type="match status" value="1"/>
</dbReference>
<protein>
    <recommendedName>
        <fullName evidence="2">Amidohydrolase-related domain-containing protein</fullName>
    </recommendedName>
</protein>
<organism evidence="3 4">
    <name type="scientific">Neoarthrinium moseri</name>
    <dbReference type="NCBI Taxonomy" id="1658444"/>
    <lineage>
        <taxon>Eukaryota</taxon>
        <taxon>Fungi</taxon>
        <taxon>Dikarya</taxon>
        <taxon>Ascomycota</taxon>
        <taxon>Pezizomycotina</taxon>
        <taxon>Sordariomycetes</taxon>
        <taxon>Xylariomycetidae</taxon>
        <taxon>Amphisphaeriales</taxon>
        <taxon>Apiosporaceae</taxon>
        <taxon>Neoarthrinium</taxon>
    </lineage>
</organism>
<evidence type="ECO:0000313" key="4">
    <source>
        <dbReference type="Proteomes" id="UP000829685"/>
    </source>
</evidence>
<dbReference type="EMBL" id="JAFIMR010000028">
    <property type="protein sequence ID" value="KAI1861881.1"/>
    <property type="molecule type" value="Genomic_DNA"/>
</dbReference>
<dbReference type="CDD" id="cd14688">
    <property type="entry name" value="bZIP_YAP"/>
    <property type="match status" value="1"/>
</dbReference>
<dbReference type="InterPro" id="IPR006680">
    <property type="entry name" value="Amidohydro-rel"/>
</dbReference>
<dbReference type="SUPFAM" id="SSF51556">
    <property type="entry name" value="Metallo-dependent hydrolases"/>
    <property type="match status" value="1"/>
</dbReference>
<dbReference type="SUPFAM" id="SSF57959">
    <property type="entry name" value="Leucine zipper domain"/>
    <property type="match status" value="1"/>
</dbReference>
<dbReference type="InterPro" id="IPR011059">
    <property type="entry name" value="Metal-dep_hydrolase_composite"/>
</dbReference>
<evidence type="ECO:0000259" key="2">
    <source>
        <dbReference type="Pfam" id="PF01979"/>
    </source>
</evidence>
<accession>A0A9P9WG14</accession>
<dbReference type="CDD" id="cd01299">
    <property type="entry name" value="Met_dep_hydrolase_A"/>
    <property type="match status" value="1"/>
</dbReference>
<dbReference type="SUPFAM" id="SSF51338">
    <property type="entry name" value="Composite domain of metallo-dependent hydrolases"/>
    <property type="match status" value="1"/>
</dbReference>
<evidence type="ECO:0000313" key="3">
    <source>
        <dbReference type="EMBL" id="KAI1861881.1"/>
    </source>
</evidence>
<dbReference type="GO" id="GO:0016810">
    <property type="term" value="F:hydrolase activity, acting on carbon-nitrogen (but not peptide) bonds"/>
    <property type="evidence" value="ECO:0007669"/>
    <property type="project" value="InterPro"/>
</dbReference>
<proteinExistence type="predicted"/>
<dbReference type="PANTHER" id="PTHR43135">
    <property type="entry name" value="ALPHA-D-RIBOSE 1-METHYLPHOSPHONATE 5-TRIPHOSPHATE DIPHOSPHATASE"/>
    <property type="match status" value="1"/>
</dbReference>
<dbReference type="FunFam" id="3.20.20.140:FF:000084">
    <property type="entry name" value="Peptidase M38"/>
    <property type="match status" value="1"/>
</dbReference>
<gene>
    <name evidence="3" type="ORF">JX265_009384</name>
</gene>
<dbReference type="InterPro" id="IPR051781">
    <property type="entry name" value="Metallo-dep_Hydrolase"/>
</dbReference>
<evidence type="ECO:0000256" key="1">
    <source>
        <dbReference type="SAM" id="Coils"/>
    </source>
</evidence>
<dbReference type="InterPro" id="IPR032466">
    <property type="entry name" value="Metal_Hydrolase"/>
</dbReference>
<dbReference type="InterPro" id="IPR046347">
    <property type="entry name" value="bZIP_sf"/>
</dbReference>
<comment type="caution">
    <text evidence="3">The sequence shown here is derived from an EMBL/GenBank/DDBJ whole genome shotgun (WGS) entry which is preliminary data.</text>
</comment>
<sequence>MLLSPGSSRRQERRREQIRVSQRNFRERQRNRIAALESQVNRLEAMIRAVEHLNDTKDSPTYGRALRSITRLVEGLEPSSMPSVVHPRYESMRSKVQQLKQPAPSTGQRFIGTSIHAALIDRFVDYMSPFRSVPQAKHHWVNDNQPRRAWRTGAGLMGSDFVHNAYLAAATRFTGQELDDPRLTHAADGLYSSVLGQLQKAIMDPITSKSDEVLVVTITCLLYEGRLRRTTPNAEAHVRGSLALFAHRGPVTCVAGVAHDVYVEGRMFWVWFSVMRRCSTILSEQAWKHIPWSLDVARKDMMDHLLDNIVDISTLLALIDESCAGNSNRGNSVLSARILTTLRDISQNLRAWKHSWMGPKHGNVSEKPVPAGFAPVFEYVNSNTGNLVRPTIFMFNDAVAFQASCHYYAALLIVSMVQRKLFVKDIAKRSGDLDFAILRLRNLSPEAIIEPGVLNGGPSHGCPMGTNGLRSRTTIPERLIKPWKLPPRKSYIFTHANVIDASTGKILPDTTVKISNGTIEAVCSADELPAVGDNETVMTINASGKYLSPGLIDAHVHLTAVPGSASLDGSMGDDATISHLRQPFVAGQSLRRGFTTLRDCGGATLALKEAIADSVFPGPRLFIANRALSQTGGHGDRRGTHDHTQPCCGGERAGLSMVCDGVPDCIRAAREQLRTGADFIKIMVGGGVASPTDKLSNTQFTSAEIQAIVEVAESYGTYVTAHAYTPRAIRHAISNGVRGIEHGNFVDEDTARLMKERGAWLTPTLVTYAAMADNKYAGFLPPGNAAKNVEVLEKGLESLRTATRAGVKICYGSDLLGPLTSEQLGEFKIRRRALSDAEILKAATVNPAEMIGQKDFLGQIREGYAADLLVMGANPLDDVSVFDQPEKNLLAVIKDGRVYDSRWSRLPVDVKDEVNFIE</sequence>
<keyword evidence="4" id="KW-1185">Reference proteome</keyword>
<dbReference type="Gene3D" id="3.20.20.140">
    <property type="entry name" value="Metal-dependent hydrolases"/>
    <property type="match status" value="1"/>
</dbReference>
<dbReference type="PANTHER" id="PTHR43135:SF3">
    <property type="entry name" value="ALPHA-D-RIBOSE 1-METHYLPHOSPHONATE 5-TRIPHOSPHATE DIPHOSPHATASE"/>
    <property type="match status" value="1"/>
</dbReference>
<reference evidence="3" key="1">
    <citation type="submission" date="2021-03" db="EMBL/GenBank/DDBJ databases">
        <title>Revisited historic fungal species revealed as producer of novel bioactive compounds through whole genome sequencing and comparative genomics.</title>
        <authorList>
            <person name="Vignolle G.A."/>
            <person name="Hochenegger N."/>
            <person name="Mach R.L."/>
            <person name="Mach-Aigner A.R."/>
            <person name="Javad Rahimi M."/>
            <person name="Salim K.A."/>
            <person name="Chan C.M."/>
            <person name="Lim L.B.L."/>
            <person name="Cai F."/>
            <person name="Druzhinina I.S."/>
            <person name="U'Ren J.M."/>
            <person name="Derntl C."/>
        </authorList>
    </citation>
    <scope>NUCLEOTIDE SEQUENCE</scope>
    <source>
        <strain evidence="3">TUCIM 5799</strain>
    </source>
</reference>
<keyword evidence="1" id="KW-0175">Coiled coil</keyword>
<feature type="domain" description="Amidohydrolase-related" evidence="2">
    <location>
        <begin position="546"/>
        <end position="898"/>
    </location>
</feature>
<dbReference type="Pfam" id="PF01979">
    <property type="entry name" value="Amidohydro_1"/>
    <property type="match status" value="1"/>
</dbReference>
<dbReference type="InterPro" id="IPR057744">
    <property type="entry name" value="OTAase-like"/>
</dbReference>
<dbReference type="GO" id="GO:0003700">
    <property type="term" value="F:DNA-binding transcription factor activity"/>
    <property type="evidence" value="ECO:0007669"/>
    <property type="project" value="InterPro"/>
</dbReference>